<organism evidence="1">
    <name type="scientific">Rhizophora mucronata</name>
    <name type="common">Asiatic mangrove</name>
    <dbReference type="NCBI Taxonomy" id="61149"/>
    <lineage>
        <taxon>Eukaryota</taxon>
        <taxon>Viridiplantae</taxon>
        <taxon>Streptophyta</taxon>
        <taxon>Embryophyta</taxon>
        <taxon>Tracheophyta</taxon>
        <taxon>Spermatophyta</taxon>
        <taxon>Magnoliopsida</taxon>
        <taxon>eudicotyledons</taxon>
        <taxon>Gunneridae</taxon>
        <taxon>Pentapetalae</taxon>
        <taxon>rosids</taxon>
        <taxon>fabids</taxon>
        <taxon>Malpighiales</taxon>
        <taxon>Rhizophoraceae</taxon>
        <taxon>Rhizophora</taxon>
    </lineage>
</organism>
<name>A0A2P2K251_RHIMU</name>
<protein>
    <submittedName>
        <fullName evidence="1">Protein binding protein</fullName>
    </submittedName>
</protein>
<dbReference type="AlphaFoldDB" id="A0A2P2K251"/>
<reference evidence="1" key="1">
    <citation type="submission" date="2018-02" db="EMBL/GenBank/DDBJ databases">
        <title>Rhizophora mucronata_Transcriptome.</title>
        <authorList>
            <person name="Meera S.P."/>
            <person name="Sreeshan A."/>
            <person name="Augustine A."/>
        </authorList>
    </citation>
    <scope>NUCLEOTIDE SEQUENCE</scope>
    <source>
        <tissue evidence="1">Leaf</tissue>
    </source>
</reference>
<proteinExistence type="predicted"/>
<accession>A0A2P2K251</accession>
<dbReference type="EMBL" id="GGEC01019298">
    <property type="protein sequence ID" value="MBW99781.1"/>
    <property type="molecule type" value="Transcribed_RNA"/>
</dbReference>
<evidence type="ECO:0000313" key="1">
    <source>
        <dbReference type="EMBL" id="MBW99781.1"/>
    </source>
</evidence>
<sequence length="64" mass="7094">MIGDFSTLRVHQSIRLEVVLLMFDRVFVSTSACFRRCEGKTVVELSADGEKSSGKGNSTIKRLS</sequence>